<dbReference type="CDD" id="cd00161">
    <property type="entry name" value="beta-trefoil_Ricin-like"/>
    <property type="match status" value="1"/>
</dbReference>
<dbReference type="OrthoDB" id="4158815at2759"/>
<protein>
    <recommendedName>
        <fullName evidence="1">Ricin B lectin domain-containing protein</fullName>
    </recommendedName>
</protein>
<evidence type="ECO:0000259" key="1">
    <source>
        <dbReference type="Pfam" id="PF14200"/>
    </source>
</evidence>
<evidence type="ECO:0000313" key="3">
    <source>
        <dbReference type="Proteomes" id="UP000700596"/>
    </source>
</evidence>
<reference evidence="2" key="1">
    <citation type="journal article" date="2021" name="Nat. Commun.">
        <title>Genetic determinants of endophytism in the Arabidopsis root mycobiome.</title>
        <authorList>
            <person name="Mesny F."/>
            <person name="Miyauchi S."/>
            <person name="Thiergart T."/>
            <person name="Pickel B."/>
            <person name="Atanasova L."/>
            <person name="Karlsson M."/>
            <person name="Huettel B."/>
            <person name="Barry K.W."/>
            <person name="Haridas S."/>
            <person name="Chen C."/>
            <person name="Bauer D."/>
            <person name="Andreopoulos W."/>
            <person name="Pangilinan J."/>
            <person name="LaButti K."/>
            <person name="Riley R."/>
            <person name="Lipzen A."/>
            <person name="Clum A."/>
            <person name="Drula E."/>
            <person name="Henrissat B."/>
            <person name="Kohler A."/>
            <person name="Grigoriev I.V."/>
            <person name="Martin F.M."/>
            <person name="Hacquard S."/>
        </authorList>
    </citation>
    <scope>NUCLEOTIDE SEQUENCE</scope>
    <source>
        <strain evidence="2">MPI-CAGE-CH-0243</strain>
    </source>
</reference>
<evidence type="ECO:0000313" key="2">
    <source>
        <dbReference type="EMBL" id="KAH7128183.1"/>
    </source>
</evidence>
<dbReference type="EMBL" id="JAGMWT010000005">
    <property type="protein sequence ID" value="KAH7128183.1"/>
    <property type="molecule type" value="Genomic_DNA"/>
</dbReference>
<proteinExistence type="predicted"/>
<dbReference type="Pfam" id="PF14200">
    <property type="entry name" value="RicinB_lectin_2"/>
    <property type="match status" value="1"/>
</dbReference>
<accession>A0A9P9DZM5</accession>
<feature type="domain" description="Ricin B lectin" evidence="1">
    <location>
        <begin position="51"/>
        <end position="132"/>
    </location>
</feature>
<sequence length="168" mass="18872">MSVFNISKNSWYRLMTSSSKQLELSLVGTFPYMSGEKGLVTYGLSNNDIPSQQWQLFSVDSATFMLRTKASGPHGYLGIERLNGSQTTLVPRIYNRTSTDRSFLWRITPAGDGTFHFSNVASGNESRLDFSSYEGARMNTNITKPQRGQAFSFIKVHNIDNTRFSSVD</sequence>
<dbReference type="Gene3D" id="2.80.10.50">
    <property type="match status" value="1"/>
</dbReference>
<dbReference type="InterPro" id="IPR035992">
    <property type="entry name" value="Ricin_B-like_lectins"/>
</dbReference>
<dbReference type="SUPFAM" id="SSF50370">
    <property type="entry name" value="Ricin B-like lectins"/>
    <property type="match status" value="1"/>
</dbReference>
<name>A0A9P9DZM5_9PLEO</name>
<feature type="non-terminal residue" evidence="2">
    <location>
        <position position="168"/>
    </location>
</feature>
<keyword evidence="3" id="KW-1185">Reference proteome</keyword>
<organism evidence="2 3">
    <name type="scientific">Dendryphion nanum</name>
    <dbReference type="NCBI Taxonomy" id="256645"/>
    <lineage>
        <taxon>Eukaryota</taxon>
        <taxon>Fungi</taxon>
        <taxon>Dikarya</taxon>
        <taxon>Ascomycota</taxon>
        <taxon>Pezizomycotina</taxon>
        <taxon>Dothideomycetes</taxon>
        <taxon>Pleosporomycetidae</taxon>
        <taxon>Pleosporales</taxon>
        <taxon>Torulaceae</taxon>
        <taxon>Dendryphion</taxon>
    </lineage>
</organism>
<gene>
    <name evidence="2" type="ORF">B0J11DRAFT_415202</name>
</gene>
<comment type="caution">
    <text evidence="2">The sequence shown here is derived from an EMBL/GenBank/DDBJ whole genome shotgun (WGS) entry which is preliminary data.</text>
</comment>
<dbReference type="AlphaFoldDB" id="A0A9P9DZM5"/>
<dbReference type="InterPro" id="IPR000772">
    <property type="entry name" value="Ricin_B_lectin"/>
</dbReference>
<dbReference type="Proteomes" id="UP000700596">
    <property type="component" value="Unassembled WGS sequence"/>
</dbReference>